<proteinExistence type="predicted"/>
<reference evidence="2 4" key="1">
    <citation type="submission" date="2024-01" db="EMBL/GenBank/DDBJ databases">
        <title>The genomes of 5 underutilized Papilionoideae crops provide insights into root nodulation and disease resistanc.</title>
        <authorList>
            <person name="Yuan L."/>
        </authorList>
    </citation>
    <scope>NUCLEOTIDE SEQUENCE [LARGE SCALE GENOMIC DNA]</scope>
    <source>
        <strain evidence="2">ZHUSHIDOU_FW_LH</strain>
        <tissue evidence="2">Leaf</tissue>
    </source>
</reference>
<accession>A0AAN9HIV1</accession>
<comment type="caution">
    <text evidence="2">The sequence shown here is derived from an EMBL/GenBank/DDBJ whole genome shotgun (WGS) entry which is preliminary data.</text>
</comment>
<evidence type="ECO:0000313" key="2">
    <source>
        <dbReference type="EMBL" id="KAK7231129.1"/>
    </source>
</evidence>
<organism evidence="2 4">
    <name type="scientific">Crotalaria pallida</name>
    <name type="common">Smooth rattlebox</name>
    <name type="synonym">Crotalaria striata</name>
    <dbReference type="NCBI Taxonomy" id="3830"/>
    <lineage>
        <taxon>Eukaryota</taxon>
        <taxon>Viridiplantae</taxon>
        <taxon>Streptophyta</taxon>
        <taxon>Embryophyta</taxon>
        <taxon>Tracheophyta</taxon>
        <taxon>Spermatophyta</taxon>
        <taxon>Magnoliopsida</taxon>
        <taxon>eudicotyledons</taxon>
        <taxon>Gunneridae</taxon>
        <taxon>Pentapetalae</taxon>
        <taxon>rosids</taxon>
        <taxon>fabids</taxon>
        <taxon>Fabales</taxon>
        <taxon>Fabaceae</taxon>
        <taxon>Papilionoideae</taxon>
        <taxon>50 kb inversion clade</taxon>
        <taxon>genistoids sensu lato</taxon>
        <taxon>core genistoids</taxon>
        <taxon>Crotalarieae</taxon>
        <taxon>Crotalaria</taxon>
    </lineage>
</organism>
<evidence type="ECO:0000313" key="3">
    <source>
        <dbReference type="EMBL" id="KAK7235894.1"/>
    </source>
</evidence>
<sequence>MAALKETATAGSIESGDFRWKEIDRDCRIRIDRLALRLQQAPLYRSSEEHQPTQKGLIWLIPRSSWNLVNKVPFKRSDSTIDHRITSAMESPRKAPRSGKEGSSPGKASHQLVRWRRKGFASPLDYIALKGRLQKSQDHAEKVEKPQSQVNFESWKEDARVAKEELTALNRLL</sequence>
<dbReference type="EMBL" id="JAYWIO010000158">
    <property type="protein sequence ID" value="KAK7231129.1"/>
    <property type="molecule type" value="Genomic_DNA"/>
</dbReference>
<protein>
    <submittedName>
        <fullName evidence="2">Uncharacterized protein</fullName>
    </submittedName>
</protein>
<feature type="region of interest" description="Disordered" evidence="1">
    <location>
        <begin position="80"/>
        <end position="112"/>
    </location>
</feature>
<dbReference type="Proteomes" id="UP001372338">
    <property type="component" value="Unassembled WGS sequence"/>
</dbReference>
<name>A0AAN9HIV1_CROPI</name>
<evidence type="ECO:0000256" key="1">
    <source>
        <dbReference type="SAM" id="MobiDB-lite"/>
    </source>
</evidence>
<gene>
    <name evidence="3" type="ORF">RIF29_45989</name>
    <name evidence="2" type="ORF">RIF29_48437</name>
</gene>
<evidence type="ECO:0000313" key="4">
    <source>
        <dbReference type="Proteomes" id="UP001372338"/>
    </source>
</evidence>
<keyword evidence="4" id="KW-1185">Reference proteome</keyword>
<dbReference type="EMBL" id="JAYWIO010000040">
    <property type="protein sequence ID" value="KAK7235894.1"/>
    <property type="molecule type" value="Genomic_DNA"/>
</dbReference>
<dbReference type="AlphaFoldDB" id="A0AAN9HIV1"/>